<dbReference type="GO" id="GO:0007030">
    <property type="term" value="P:Golgi organization"/>
    <property type="evidence" value="ECO:0007669"/>
    <property type="project" value="InterPro"/>
</dbReference>
<gene>
    <name evidence="10" type="primary">GOLGA5</name>
    <name evidence="10" type="ORF">AVEN_142855_1</name>
</gene>
<feature type="coiled-coil region" evidence="7">
    <location>
        <begin position="217"/>
        <end position="244"/>
    </location>
</feature>
<dbReference type="InterPro" id="IPR019177">
    <property type="entry name" value="Golgin_subfamily_A_member_5"/>
</dbReference>
<evidence type="ECO:0000256" key="6">
    <source>
        <dbReference type="ARBA" id="ARBA00023136"/>
    </source>
</evidence>
<dbReference type="PANTHER" id="PTHR13815:SF7">
    <property type="entry name" value="GOLGIN SUBFAMILY A MEMBER 5"/>
    <property type="match status" value="1"/>
</dbReference>
<evidence type="ECO:0000259" key="9">
    <source>
        <dbReference type="Pfam" id="PF13358"/>
    </source>
</evidence>
<dbReference type="GO" id="GO:0000301">
    <property type="term" value="P:retrograde transport, vesicle recycling within Golgi"/>
    <property type="evidence" value="ECO:0007669"/>
    <property type="project" value="TreeGrafter"/>
</dbReference>
<organism evidence="10 11">
    <name type="scientific">Araneus ventricosus</name>
    <name type="common">Orbweaver spider</name>
    <name type="synonym">Epeira ventricosa</name>
    <dbReference type="NCBI Taxonomy" id="182803"/>
    <lineage>
        <taxon>Eukaryota</taxon>
        <taxon>Metazoa</taxon>
        <taxon>Ecdysozoa</taxon>
        <taxon>Arthropoda</taxon>
        <taxon>Chelicerata</taxon>
        <taxon>Arachnida</taxon>
        <taxon>Araneae</taxon>
        <taxon>Araneomorphae</taxon>
        <taxon>Entelegynae</taxon>
        <taxon>Araneoidea</taxon>
        <taxon>Araneidae</taxon>
        <taxon>Araneus</taxon>
    </lineage>
</organism>
<keyword evidence="3 8" id="KW-1133">Transmembrane helix</keyword>
<proteinExistence type="predicted"/>
<name>A0A4Y2T9H3_ARAVE</name>
<evidence type="ECO:0000256" key="2">
    <source>
        <dbReference type="ARBA" id="ARBA00022692"/>
    </source>
</evidence>
<reference evidence="10 11" key="1">
    <citation type="journal article" date="2019" name="Sci. Rep.">
        <title>Orb-weaving spider Araneus ventricosus genome elucidates the spidroin gene catalogue.</title>
        <authorList>
            <person name="Kono N."/>
            <person name="Nakamura H."/>
            <person name="Ohtoshi R."/>
            <person name="Moran D.A.P."/>
            <person name="Shinohara A."/>
            <person name="Yoshida Y."/>
            <person name="Fujiwara M."/>
            <person name="Mori M."/>
            <person name="Tomita M."/>
            <person name="Arakawa K."/>
        </authorList>
    </citation>
    <scope>NUCLEOTIDE SEQUENCE [LARGE SCALE GENOMIC DNA]</scope>
</reference>
<dbReference type="OrthoDB" id="248903at2759"/>
<dbReference type="Proteomes" id="UP000499080">
    <property type="component" value="Unassembled WGS sequence"/>
</dbReference>
<keyword evidence="5 7" id="KW-0175">Coiled coil</keyword>
<sequence>MEWRSVVFSDESRFCLGASVFHVLVRRSRGKHLQPTCLRPRHTGLAPRVMFWGAISYHSRSTLVVIPRTLTANLYVSLVIQPVVLPFMNSIQGGVFQQDNTHPHTTVVTQHALQSVDMLPWPARSPDLSPIEHVWDFIGRQLQHHPQPALTVPVLTDQMQQAWNFGIFFSVSVCIYVRFWLEGNELTAKSLSSVSQDELESRLHALTENLIQKQTLVEALSTEKNSLLLQRERLEQQLNEALNYGMQQHAYVGINNNESERKSKAVFLENPFDSALTRRVKRVYGSIDSFSIRLGVFFRRYPITRVFVIIYMLLLHFWVMIVLLTYEPEVHNANYEVSKNQ</sequence>
<comment type="subcellular location">
    <subcellularLocation>
        <location evidence="1">Golgi apparatus membrane</location>
        <topology evidence="1">Single-pass type IV membrane protein</topology>
    </subcellularLocation>
</comment>
<keyword evidence="4" id="KW-0333">Golgi apparatus</keyword>
<feature type="domain" description="Tc1-like transposase DDE" evidence="9">
    <location>
        <begin position="6"/>
        <end position="145"/>
    </location>
</feature>
<dbReference type="PANTHER" id="PTHR13815">
    <property type="entry name" value="GOLGIN-84"/>
    <property type="match status" value="1"/>
</dbReference>
<dbReference type="InterPro" id="IPR038717">
    <property type="entry name" value="Tc1-like_DDE_dom"/>
</dbReference>
<dbReference type="InterPro" id="IPR036397">
    <property type="entry name" value="RNaseH_sf"/>
</dbReference>
<feature type="transmembrane region" description="Helical" evidence="8">
    <location>
        <begin position="306"/>
        <end position="326"/>
    </location>
</feature>
<evidence type="ECO:0000313" key="11">
    <source>
        <dbReference type="Proteomes" id="UP000499080"/>
    </source>
</evidence>
<comment type="caution">
    <text evidence="10">The sequence shown here is derived from an EMBL/GenBank/DDBJ whole genome shotgun (WGS) entry which is preliminary data.</text>
</comment>
<dbReference type="Pfam" id="PF13358">
    <property type="entry name" value="DDE_3"/>
    <property type="match status" value="1"/>
</dbReference>
<evidence type="ECO:0000256" key="5">
    <source>
        <dbReference type="ARBA" id="ARBA00023054"/>
    </source>
</evidence>
<accession>A0A4Y2T9H3</accession>
<dbReference type="GO" id="GO:0000139">
    <property type="term" value="C:Golgi membrane"/>
    <property type="evidence" value="ECO:0007669"/>
    <property type="project" value="UniProtKB-SubCell"/>
</dbReference>
<dbReference type="EMBL" id="BGPR01027038">
    <property type="protein sequence ID" value="GBN97222.1"/>
    <property type="molecule type" value="Genomic_DNA"/>
</dbReference>
<dbReference type="GO" id="GO:0003676">
    <property type="term" value="F:nucleic acid binding"/>
    <property type="evidence" value="ECO:0007669"/>
    <property type="project" value="InterPro"/>
</dbReference>
<evidence type="ECO:0000256" key="4">
    <source>
        <dbReference type="ARBA" id="ARBA00023034"/>
    </source>
</evidence>
<keyword evidence="11" id="KW-1185">Reference proteome</keyword>
<dbReference type="GO" id="GO:0031985">
    <property type="term" value="C:Golgi cisterna"/>
    <property type="evidence" value="ECO:0007669"/>
    <property type="project" value="TreeGrafter"/>
</dbReference>
<dbReference type="Gene3D" id="3.30.420.10">
    <property type="entry name" value="Ribonuclease H-like superfamily/Ribonuclease H"/>
    <property type="match status" value="1"/>
</dbReference>
<evidence type="ECO:0000256" key="1">
    <source>
        <dbReference type="ARBA" id="ARBA00004409"/>
    </source>
</evidence>
<keyword evidence="6 8" id="KW-0472">Membrane</keyword>
<evidence type="ECO:0000256" key="3">
    <source>
        <dbReference type="ARBA" id="ARBA00022989"/>
    </source>
</evidence>
<dbReference type="AlphaFoldDB" id="A0A4Y2T9H3"/>
<keyword evidence="2 8" id="KW-0812">Transmembrane</keyword>
<dbReference type="Pfam" id="PF09787">
    <property type="entry name" value="Golgin_A5"/>
    <property type="match status" value="1"/>
</dbReference>
<evidence type="ECO:0000256" key="8">
    <source>
        <dbReference type="SAM" id="Phobius"/>
    </source>
</evidence>
<protein>
    <submittedName>
        <fullName evidence="10">Golgin subfamily A member 5</fullName>
    </submittedName>
</protein>
<evidence type="ECO:0000313" key="10">
    <source>
        <dbReference type="EMBL" id="GBN97222.1"/>
    </source>
</evidence>
<evidence type="ECO:0000256" key="7">
    <source>
        <dbReference type="SAM" id="Coils"/>
    </source>
</evidence>